<proteinExistence type="predicted"/>
<organism evidence="7 8">
    <name type="scientific">Eumeta variegata</name>
    <name type="common">Bagworm moth</name>
    <name type="synonym">Eumeta japonica</name>
    <dbReference type="NCBI Taxonomy" id="151549"/>
    <lineage>
        <taxon>Eukaryota</taxon>
        <taxon>Metazoa</taxon>
        <taxon>Ecdysozoa</taxon>
        <taxon>Arthropoda</taxon>
        <taxon>Hexapoda</taxon>
        <taxon>Insecta</taxon>
        <taxon>Pterygota</taxon>
        <taxon>Neoptera</taxon>
        <taxon>Endopterygota</taxon>
        <taxon>Lepidoptera</taxon>
        <taxon>Glossata</taxon>
        <taxon>Ditrysia</taxon>
        <taxon>Tineoidea</taxon>
        <taxon>Psychidae</taxon>
        <taxon>Oiketicinae</taxon>
        <taxon>Eumeta</taxon>
    </lineage>
</organism>
<dbReference type="PANTHER" id="PTHR46481">
    <property type="entry name" value="ZINC FINGER BED DOMAIN-CONTAINING PROTEIN 4"/>
    <property type="match status" value="1"/>
</dbReference>
<reference evidence="7 8" key="1">
    <citation type="journal article" date="2019" name="Commun. Biol.">
        <title>The bagworm genome reveals a unique fibroin gene that provides high tensile strength.</title>
        <authorList>
            <person name="Kono N."/>
            <person name="Nakamura H."/>
            <person name="Ohtoshi R."/>
            <person name="Tomita M."/>
            <person name="Numata K."/>
            <person name="Arakawa K."/>
        </authorList>
    </citation>
    <scope>NUCLEOTIDE SEQUENCE [LARGE SCALE GENOMIC DNA]</scope>
</reference>
<dbReference type="InterPro" id="IPR052035">
    <property type="entry name" value="ZnF_BED_domain_contain"/>
</dbReference>
<dbReference type="Pfam" id="PF05699">
    <property type="entry name" value="Dimer_Tnp_hAT"/>
    <property type="match status" value="1"/>
</dbReference>
<dbReference type="GO" id="GO:0005634">
    <property type="term" value="C:nucleus"/>
    <property type="evidence" value="ECO:0007669"/>
    <property type="project" value="UniProtKB-SubCell"/>
</dbReference>
<dbReference type="AlphaFoldDB" id="A0A4C1ZHY0"/>
<sequence>MKTACPLYKVPSRFTLKRMLDTKYDIIREHFKGKLQNLAQKSIDKTPNLLDLIAAIKRIVTWFKQCIAASDELRRESDLKLIQDVTTRWNSTFYMIERFLKLRPAINNIINCHTSAPEMLNAKQIIDLTEVCEILRPIEITTREVCSEKYVTCSKVIPLTRLLTIKVTGFEPKQTIGDIKNNVIVEIKKRLLQTENVNILAVATLLDPRFKNIHFQDALACSRGIRSIKEFISDIETNEKNENDQLTETRPVEEETVDIWQDHYKLVNEKNNILSGQRDTSMPLELQIYLKSPVADLKQDPLHLWKALESTCPNLKKIALKYLCCTATSTASERLFSKADWRTTAADGSINMSLVMAKARVAPLKITSVPRLELQAPAMGVRLARCEKEGHEVKPDQRVFWTDSRTLLTWIKTGT</sequence>
<dbReference type="GO" id="GO:0008270">
    <property type="term" value="F:zinc ion binding"/>
    <property type="evidence" value="ECO:0007669"/>
    <property type="project" value="UniProtKB-KW"/>
</dbReference>
<evidence type="ECO:0000313" key="8">
    <source>
        <dbReference type="Proteomes" id="UP000299102"/>
    </source>
</evidence>
<dbReference type="STRING" id="151549.A0A4C1ZHY0"/>
<evidence type="ECO:0000259" key="6">
    <source>
        <dbReference type="Pfam" id="PF05699"/>
    </source>
</evidence>
<dbReference type="OrthoDB" id="2438421at2759"/>
<comment type="subcellular location">
    <subcellularLocation>
        <location evidence="1">Nucleus</location>
    </subcellularLocation>
</comment>
<evidence type="ECO:0000256" key="3">
    <source>
        <dbReference type="ARBA" id="ARBA00022771"/>
    </source>
</evidence>
<dbReference type="SUPFAM" id="SSF53098">
    <property type="entry name" value="Ribonuclease H-like"/>
    <property type="match status" value="1"/>
</dbReference>
<dbReference type="InterPro" id="IPR008906">
    <property type="entry name" value="HATC_C_dom"/>
</dbReference>
<dbReference type="Proteomes" id="UP000299102">
    <property type="component" value="Unassembled WGS sequence"/>
</dbReference>
<protein>
    <submittedName>
        <fullName evidence="7">Zinc finger BED domain-containing protein 4</fullName>
    </submittedName>
</protein>
<evidence type="ECO:0000313" key="7">
    <source>
        <dbReference type="EMBL" id="GBP87032.1"/>
    </source>
</evidence>
<evidence type="ECO:0000256" key="4">
    <source>
        <dbReference type="ARBA" id="ARBA00022833"/>
    </source>
</evidence>
<keyword evidence="8" id="KW-1185">Reference proteome</keyword>
<dbReference type="EMBL" id="BGZK01001832">
    <property type="protein sequence ID" value="GBP87032.1"/>
    <property type="molecule type" value="Genomic_DNA"/>
</dbReference>
<keyword evidence="2" id="KW-0479">Metal-binding</keyword>
<evidence type="ECO:0000256" key="2">
    <source>
        <dbReference type="ARBA" id="ARBA00022723"/>
    </source>
</evidence>
<dbReference type="GO" id="GO:0046983">
    <property type="term" value="F:protein dimerization activity"/>
    <property type="evidence" value="ECO:0007669"/>
    <property type="project" value="InterPro"/>
</dbReference>
<evidence type="ECO:0000256" key="5">
    <source>
        <dbReference type="ARBA" id="ARBA00023242"/>
    </source>
</evidence>
<feature type="domain" description="HAT C-terminal dimerisation" evidence="6">
    <location>
        <begin position="285"/>
        <end position="339"/>
    </location>
</feature>
<keyword evidence="3" id="KW-0863">Zinc-finger</keyword>
<comment type="caution">
    <text evidence="7">The sequence shown here is derived from an EMBL/GenBank/DDBJ whole genome shotgun (WGS) entry which is preliminary data.</text>
</comment>
<dbReference type="InterPro" id="IPR012337">
    <property type="entry name" value="RNaseH-like_sf"/>
</dbReference>
<accession>A0A4C1ZHY0</accession>
<keyword evidence="5" id="KW-0539">Nucleus</keyword>
<dbReference type="PANTHER" id="PTHR46481:SF10">
    <property type="entry name" value="ZINC FINGER BED DOMAIN-CONTAINING PROTEIN 39"/>
    <property type="match status" value="1"/>
</dbReference>
<name>A0A4C1ZHY0_EUMVA</name>
<keyword evidence="4" id="KW-0862">Zinc</keyword>
<gene>
    <name evidence="7" type="primary">Zbed4</name>
    <name evidence="7" type="ORF">EVAR_65507_1</name>
</gene>
<evidence type="ECO:0000256" key="1">
    <source>
        <dbReference type="ARBA" id="ARBA00004123"/>
    </source>
</evidence>